<organism evidence="2">
    <name type="scientific">Anguilla anguilla</name>
    <name type="common">European freshwater eel</name>
    <name type="synonym">Muraena anguilla</name>
    <dbReference type="NCBI Taxonomy" id="7936"/>
    <lineage>
        <taxon>Eukaryota</taxon>
        <taxon>Metazoa</taxon>
        <taxon>Chordata</taxon>
        <taxon>Craniata</taxon>
        <taxon>Vertebrata</taxon>
        <taxon>Euteleostomi</taxon>
        <taxon>Actinopterygii</taxon>
        <taxon>Neopterygii</taxon>
        <taxon>Teleostei</taxon>
        <taxon>Anguilliformes</taxon>
        <taxon>Anguillidae</taxon>
        <taxon>Anguilla</taxon>
    </lineage>
</organism>
<accession>A0A0E9V5R2</accession>
<name>A0A0E9V5R2_ANGAN</name>
<sequence>MFLPVPAECTSLHPPPAPSRAQRGTPEPRTGRLKDRKRQSIAEVRAETTAFTETLHTTTDSMEEPRHRLLCYVSLPLKMKHPLSCDH</sequence>
<dbReference type="EMBL" id="GBXM01035979">
    <property type="protein sequence ID" value="JAH72598.1"/>
    <property type="molecule type" value="Transcribed_RNA"/>
</dbReference>
<feature type="compositionally biased region" description="Basic and acidic residues" evidence="1">
    <location>
        <begin position="29"/>
        <end position="42"/>
    </location>
</feature>
<reference evidence="2" key="2">
    <citation type="journal article" date="2015" name="Fish Shellfish Immunol.">
        <title>Early steps in the European eel (Anguilla anguilla)-Vibrio vulnificus interaction in the gills: Role of the RtxA13 toxin.</title>
        <authorList>
            <person name="Callol A."/>
            <person name="Pajuelo D."/>
            <person name="Ebbesson L."/>
            <person name="Teles M."/>
            <person name="MacKenzie S."/>
            <person name="Amaro C."/>
        </authorList>
    </citation>
    <scope>NUCLEOTIDE SEQUENCE</scope>
</reference>
<dbReference type="AlphaFoldDB" id="A0A0E9V5R2"/>
<feature type="region of interest" description="Disordered" evidence="1">
    <location>
        <begin position="1"/>
        <end position="42"/>
    </location>
</feature>
<protein>
    <submittedName>
        <fullName evidence="2">Uncharacterized protein</fullName>
    </submittedName>
</protein>
<proteinExistence type="predicted"/>
<reference evidence="2" key="1">
    <citation type="submission" date="2014-11" db="EMBL/GenBank/DDBJ databases">
        <authorList>
            <person name="Amaro Gonzalez C."/>
        </authorList>
    </citation>
    <scope>NUCLEOTIDE SEQUENCE</scope>
</reference>
<evidence type="ECO:0000313" key="2">
    <source>
        <dbReference type="EMBL" id="JAH72598.1"/>
    </source>
</evidence>
<evidence type="ECO:0000256" key="1">
    <source>
        <dbReference type="SAM" id="MobiDB-lite"/>
    </source>
</evidence>